<keyword evidence="1" id="KW-1133">Transmembrane helix</keyword>
<name>V5HM88_9VIBR</name>
<evidence type="ECO:0000256" key="1">
    <source>
        <dbReference type="SAM" id="Phobius"/>
    </source>
</evidence>
<gene>
    <name evidence="2" type="ORF">VHA01S_039_00350</name>
</gene>
<keyword evidence="1" id="KW-0472">Membrane</keyword>
<dbReference type="EMBL" id="BAUJ01000039">
    <property type="protein sequence ID" value="GAD90315.1"/>
    <property type="molecule type" value="Genomic_DNA"/>
</dbReference>
<dbReference type="OrthoDB" id="6118114at2"/>
<dbReference type="Proteomes" id="UP000017800">
    <property type="component" value="Unassembled WGS sequence"/>
</dbReference>
<feature type="transmembrane region" description="Helical" evidence="1">
    <location>
        <begin position="49"/>
        <end position="70"/>
    </location>
</feature>
<evidence type="ECO:0008006" key="4">
    <source>
        <dbReference type="Google" id="ProtNLM"/>
    </source>
</evidence>
<comment type="caution">
    <text evidence="2">The sequence shown here is derived from an EMBL/GenBank/DDBJ whole genome shotgun (WGS) entry which is preliminary data.</text>
</comment>
<accession>V5HM88</accession>
<feature type="transmembrane region" description="Helical" evidence="1">
    <location>
        <begin position="15"/>
        <end position="37"/>
    </location>
</feature>
<keyword evidence="1" id="KW-0812">Transmembrane</keyword>
<sequence length="168" mass="19089">MQLLDINKAQYRARLNVVIVACIAGLTASSLAISQTLIHLLPSESGSHFHWNALGVVVSAALLGITLLNLKTHPKMKEVVYVWELKHALNLIYRKNRQLLEHAKQGNAQAMLALQFSYDGSRQLWKLDDNTITMDSLHKSQTQLDIWAREYGVELDIRQYHSKILKAF</sequence>
<keyword evidence="3" id="KW-1185">Reference proteome</keyword>
<dbReference type="AlphaFoldDB" id="V5HM88"/>
<protein>
    <recommendedName>
        <fullName evidence="4">DUF3087 domain-containing protein</fullName>
    </recommendedName>
</protein>
<dbReference type="InterPro" id="IPR021438">
    <property type="entry name" value="DUF3087"/>
</dbReference>
<dbReference type="eggNOG" id="ENOG502ZZ0F">
    <property type="taxonomic scope" value="Bacteria"/>
</dbReference>
<evidence type="ECO:0000313" key="2">
    <source>
        <dbReference type="EMBL" id="GAD90315.1"/>
    </source>
</evidence>
<organism evidence="2 3">
    <name type="scientific">Vibrio halioticoli NBRC 102217</name>
    <dbReference type="NCBI Taxonomy" id="1219072"/>
    <lineage>
        <taxon>Bacteria</taxon>
        <taxon>Pseudomonadati</taxon>
        <taxon>Pseudomonadota</taxon>
        <taxon>Gammaproteobacteria</taxon>
        <taxon>Vibrionales</taxon>
        <taxon>Vibrionaceae</taxon>
        <taxon>Vibrio</taxon>
    </lineage>
</organism>
<reference evidence="2 3" key="1">
    <citation type="submission" date="2013-11" db="EMBL/GenBank/DDBJ databases">
        <title>Whole genome shotgun sequence of Vibrio halioticoli NBRC 102217.</title>
        <authorList>
            <person name="Isaki S."/>
            <person name="Kimura A."/>
            <person name="Ohji S."/>
            <person name="Hosoyama A."/>
            <person name="Fujita N."/>
            <person name="Hashimoto M."/>
            <person name="Hosoyama Y."/>
            <person name="Yamazoe A."/>
        </authorList>
    </citation>
    <scope>NUCLEOTIDE SEQUENCE [LARGE SCALE GENOMIC DNA]</scope>
    <source>
        <strain evidence="2 3">NBRC 102217</strain>
    </source>
</reference>
<evidence type="ECO:0000313" key="3">
    <source>
        <dbReference type="Proteomes" id="UP000017800"/>
    </source>
</evidence>
<dbReference type="Pfam" id="PF11286">
    <property type="entry name" value="DUF3087"/>
    <property type="match status" value="1"/>
</dbReference>
<proteinExistence type="predicted"/>
<dbReference type="RefSeq" id="WP_023404661.1">
    <property type="nucleotide sequence ID" value="NZ_BAUJ01000039.1"/>
</dbReference>